<keyword evidence="2" id="KW-1185">Reference proteome</keyword>
<accession>A0ABW2SZZ4</accession>
<gene>
    <name evidence="1" type="ORF">ACFQVD_15290</name>
</gene>
<organism evidence="1 2">
    <name type="scientific">Streptosporangium amethystogenes subsp. fukuiense</name>
    <dbReference type="NCBI Taxonomy" id="698418"/>
    <lineage>
        <taxon>Bacteria</taxon>
        <taxon>Bacillati</taxon>
        <taxon>Actinomycetota</taxon>
        <taxon>Actinomycetes</taxon>
        <taxon>Streptosporangiales</taxon>
        <taxon>Streptosporangiaceae</taxon>
        <taxon>Streptosporangium</taxon>
    </lineage>
</organism>
<evidence type="ECO:0000313" key="1">
    <source>
        <dbReference type="EMBL" id="MFC7601457.1"/>
    </source>
</evidence>
<reference evidence="2" key="1">
    <citation type="journal article" date="2019" name="Int. J. Syst. Evol. Microbiol.">
        <title>The Global Catalogue of Microorganisms (GCM) 10K type strain sequencing project: providing services to taxonomists for standard genome sequencing and annotation.</title>
        <authorList>
            <consortium name="The Broad Institute Genomics Platform"/>
            <consortium name="The Broad Institute Genome Sequencing Center for Infectious Disease"/>
            <person name="Wu L."/>
            <person name="Ma J."/>
        </authorList>
    </citation>
    <scope>NUCLEOTIDE SEQUENCE [LARGE SCALE GENOMIC DNA]</scope>
    <source>
        <strain evidence="2">JCM 10083</strain>
    </source>
</reference>
<dbReference type="RefSeq" id="WP_343980706.1">
    <property type="nucleotide sequence ID" value="NZ_BAAAGK010000204.1"/>
</dbReference>
<comment type="caution">
    <text evidence="1">The sequence shown here is derived from an EMBL/GenBank/DDBJ whole genome shotgun (WGS) entry which is preliminary data.</text>
</comment>
<proteinExistence type="predicted"/>
<sequence length="51" mass="5223">MPEGTAAVASRGLRARLAEIFAGAVIRQGVPVRIRVGGGEPVAAHGMLTVR</sequence>
<dbReference type="EMBL" id="JBHTEE010000001">
    <property type="protein sequence ID" value="MFC7601457.1"/>
    <property type="molecule type" value="Genomic_DNA"/>
</dbReference>
<evidence type="ECO:0000313" key="2">
    <source>
        <dbReference type="Proteomes" id="UP001596514"/>
    </source>
</evidence>
<protein>
    <submittedName>
        <fullName evidence="1">Uncharacterized protein</fullName>
    </submittedName>
</protein>
<name>A0ABW2SZZ4_9ACTN</name>
<dbReference type="Proteomes" id="UP001596514">
    <property type="component" value="Unassembled WGS sequence"/>
</dbReference>